<sequence length="97" mass="10714">VVAGDFNAHSKVWDCHPQQGDPRRGDAVISWATGLGLLLMNRGSTNTCVLLRGESIIDLTWASPSAARIFREWAVVTEGENLSDHRYIVWALGRQVP</sequence>
<dbReference type="OrthoDB" id="7554092at2759"/>
<dbReference type="Proteomes" id="UP000008237">
    <property type="component" value="Unassembled WGS sequence"/>
</dbReference>
<organism evidence="3">
    <name type="scientific">Harpegnathos saltator</name>
    <name type="common">Jerdon's jumping ant</name>
    <dbReference type="NCBI Taxonomy" id="610380"/>
    <lineage>
        <taxon>Eukaryota</taxon>
        <taxon>Metazoa</taxon>
        <taxon>Ecdysozoa</taxon>
        <taxon>Arthropoda</taxon>
        <taxon>Hexapoda</taxon>
        <taxon>Insecta</taxon>
        <taxon>Pterygota</taxon>
        <taxon>Neoptera</taxon>
        <taxon>Endopterygota</taxon>
        <taxon>Hymenoptera</taxon>
        <taxon>Apocrita</taxon>
        <taxon>Aculeata</taxon>
        <taxon>Formicoidea</taxon>
        <taxon>Formicidae</taxon>
        <taxon>Ponerinae</taxon>
        <taxon>Ponerini</taxon>
        <taxon>Harpegnathos</taxon>
    </lineage>
</organism>
<feature type="non-terminal residue" evidence="2">
    <location>
        <position position="97"/>
    </location>
</feature>
<feature type="domain" description="Endonuclease/exonuclease/phosphatase" evidence="1">
    <location>
        <begin position="1"/>
        <end position="89"/>
    </location>
</feature>
<feature type="non-terminal residue" evidence="2">
    <location>
        <position position="1"/>
    </location>
</feature>
<dbReference type="AlphaFoldDB" id="E2BQU7"/>
<dbReference type="InParanoid" id="E2BQU7"/>
<dbReference type="EMBL" id="GL449810">
    <property type="protein sequence ID" value="EFN81933.1"/>
    <property type="molecule type" value="Genomic_DNA"/>
</dbReference>
<evidence type="ECO:0000313" key="2">
    <source>
        <dbReference type="EMBL" id="EFN81933.1"/>
    </source>
</evidence>
<proteinExistence type="predicted"/>
<dbReference type="Pfam" id="PF14529">
    <property type="entry name" value="Exo_endo_phos_2"/>
    <property type="match status" value="1"/>
</dbReference>
<protein>
    <recommendedName>
        <fullName evidence="1">Endonuclease/exonuclease/phosphatase domain-containing protein</fullName>
    </recommendedName>
</protein>
<dbReference type="InterPro" id="IPR036691">
    <property type="entry name" value="Endo/exonu/phosph_ase_sf"/>
</dbReference>
<dbReference type="Gene3D" id="3.60.10.10">
    <property type="entry name" value="Endonuclease/exonuclease/phosphatase"/>
    <property type="match status" value="1"/>
</dbReference>
<name>E2BQU7_HARSA</name>
<dbReference type="InterPro" id="IPR005135">
    <property type="entry name" value="Endo/exonuclease/phosphatase"/>
</dbReference>
<evidence type="ECO:0000259" key="1">
    <source>
        <dbReference type="Pfam" id="PF14529"/>
    </source>
</evidence>
<accession>E2BQU7</accession>
<dbReference type="GO" id="GO:0003824">
    <property type="term" value="F:catalytic activity"/>
    <property type="evidence" value="ECO:0007669"/>
    <property type="project" value="InterPro"/>
</dbReference>
<dbReference type="SUPFAM" id="SSF56219">
    <property type="entry name" value="DNase I-like"/>
    <property type="match status" value="1"/>
</dbReference>
<keyword evidence="3" id="KW-1185">Reference proteome</keyword>
<evidence type="ECO:0000313" key="3">
    <source>
        <dbReference type="Proteomes" id="UP000008237"/>
    </source>
</evidence>
<gene>
    <name evidence="2" type="ORF">EAI_05829</name>
</gene>
<reference evidence="2 3" key="1">
    <citation type="journal article" date="2010" name="Science">
        <title>Genomic comparison of the ants Camponotus floridanus and Harpegnathos saltator.</title>
        <authorList>
            <person name="Bonasio R."/>
            <person name="Zhang G."/>
            <person name="Ye C."/>
            <person name="Mutti N.S."/>
            <person name="Fang X."/>
            <person name="Qin N."/>
            <person name="Donahue G."/>
            <person name="Yang P."/>
            <person name="Li Q."/>
            <person name="Li C."/>
            <person name="Zhang P."/>
            <person name="Huang Z."/>
            <person name="Berger S.L."/>
            <person name="Reinberg D."/>
            <person name="Wang J."/>
            <person name="Liebig J."/>
        </authorList>
    </citation>
    <scope>NUCLEOTIDE SEQUENCE [LARGE SCALE GENOMIC DNA]</scope>
    <source>
        <strain evidence="2 3">R22 G/1</strain>
    </source>
</reference>